<feature type="domain" description="RRM" evidence="6">
    <location>
        <begin position="216"/>
        <end position="296"/>
    </location>
</feature>
<protein>
    <submittedName>
        <fullName evidence="7">Flowering time control protein FCA</fullName>
    </submittedName>
</protein>
<feature type="compositionally biased region" description="Low complexity" evidence="4">
    <location>
        <begin position="94"/>
        <end position="103"/>
    </location>
</feature>
<dbReference type="SUPFAM" id="SSF51045">
    <property type="entry name" value="WW domain"/>
    <property type="match status" value="1"/>
</dbReference>
<evidence type="ECO:0000256" key="4">
    <source>
        <dbReference type="SAM" id="MobiDB-lite"/>
    </source>
</evidence>
<keyword evidence="2 3" id="KW-0694">RNA-binding</keyword>
<dbReference type="Pfam" id="PF00076">
    <property type="entry name" value="RRM_1"/>
    <property type="match status" value="2"/>
</dbReference>
<dbReference type="InterPro" id="IPR035979">
    <property type="entry name" value="RBD_domain_sf"/>
</dbReference>
<accession>A0A1J3FM01</accession>
<evidence type="ECO:0000259" key="6">
    <source>
        <dbReference type="PROSITE" id="PS50102"/>
    </source>
</evidence>
<dbReference type="InterPro" id="IPR036020">
    <property type="entry name" value="WW_dom_sf"/>
</dbReference>
<feature type="region of interest" description="Disordered" evidence="4">
    <location>
        <begin position="1"/>
        <end position="68"/>
    </location>
</feature>
<dbReference type="SMART" id="SM00456">
    <property type="entry name" value="WW"/>
    <property type="match status" value="1"/>
</dbReference>
<dbReference type="GO" id="GO:0003723">
    <property type="term" value="F:RNA binding"/>
    <property type="evidence" value="ECO:0007669"/>
    <property type="project" value="UniProtKB-UniRule"/>
</dbReference>
<evidence type="ECO:0000313" key="7">
    <source>
        <dbReference type="EMBL" id="JAU45139.1"/>
    </source>
</evidence>
<dbReference type="SUPFAM" id="SSF54928">
    <property type="entry name" value="RNA-binding domain, RBD"/>
    <property type="match status" value="1"/>
</dbReference>
<feature type="region of interest" description="Disordered" evidence="4">
    <location>
        <begin position="94"/>
        <end position="117"/>
    </location>
</feature>
<dbReference type="Pfam" id="PF00397">
    <property type="entry name" value="WW"/>
    <property type="match status" value="1"/>
</dbReference>
<evidence type="ECO:0000259" key="5">
    <source>
        <dbReference type="PROSITE" id="PS50020"/>
    </source>
</evidence>
<dbReference type="PROSITE" id="PS01159">
    <property type="entry name" value="WW_DOMAIN_1"/>
    <property type="match status" value="1"/>
</dbReference>
<dbReference type="CDD" id="cd00201">
    <property type="entry name" value="WW"/>
    <property type="match status" value="1"/>
</dbReference>
<reference evidence="7" key="1">
    <citation type="submission" date="2016-07" db="EMBL/GenBank/DDBJ databases">
        <title>De novo transcriptome assembly of four accessions of the metal hyperaccumulator plant Noccaea caerulescens.</title>
        <authorList>
            <person name="Blande D."/>
            <person name="Halimaa P."/>
            <person name="Tervahauta A.I."/>
            <person name="Aarts M.G."/>
            <person name="Karenlampi S.O."/>
        </authorList>
    </citation>
    <scope>NUCLEOTIDE SEQUENCE</scope>
</reference>
<feature type="region of interest" description="Disordered" evidence="4">
    <location>
        <begin position="367"/>
        <end position="392"/>
    </location>
</feature>
<dbReference type="EMBL" id="GEVK01007693">
    <property type="protein sequence ID" value="JAU45139.1"/>
    <property type="molecule type" value="Transcribed_RNA"/>
</dbReference>
<feature type="compositionally biased region" description="Polar residues" evidence="4">
    <location>
        <begin position="465"/>
        <end position="489"/>
    </location>
</feature>
<dbReference type="PANTHER" id="PTHR24012">
    <property type="entry name" value="RNA BINDING PROTEIN"/>
    <property type="match status" value="1"/>
</dbReference>
<feature type="domain" description="RRM" evidence="6">
    <location>
        <begin position="123"/>
        <end position="204"/>
    </location>
</feature>
<feature type="domain" description="WW" evidence="5">
    <location>
        <begin position="417"/>
        <end position="444"/>
    </location>
</feature>
<sequence length="520" mass="59471">MERRVTNAFSGPPPPVPYYHNNNYNPHHHHQQQQIHHPPPPPPNHHVAAVGFPQYPQNDNRDQRFNQPHFDNHYSAQQQQQHNMIVDAPPFPPTSGFSPSGGSIRKRRSLSATPDPTADASIAKLYVAPVPKTANEDDVRQVFEKYGNVIEIILPKDKITGERAAYCFVKYKKVEEGNAAITALTEQYTFPGELLPVKVRYADAERERERIGQLPEKLYVRCLNKQTTKADVQEVFSRYGVVEDIYMAVDDMKISRGFAFVQFSRREMALAAINALNGLFTMRGSDQPLTVRFADPKKPRLGEPRSTFNTPPATQQFDPNWHPQPYPQWGNNEAAATRVVQHHDFASQPNHFPQQNAQAVSGVHQPLHQDIPPQKFEKHQNSETASVETRGDGQKIYYSHSNAFPEDQNSESPECDWSEHTCPDGNKYYFHCVTCESTWEKPEEYSMFERWFEEQTRLQDQKLASPSLNNQSQEEAVENSEQVEQSHPMQETTKLQQLSLSTTDQENNLVYPVTRLAVET</sequence>
<dbReference type="Gene3D" id="2.20.70.10">
    <property type="match status" value="1"/>
</dbReference>
<feature type="compositionally biased region" description="Polar residues" evidence="4">
    <location>
        <begin position="306"/>
        <end position="318"/>
    </location>
</feature>
<proteinExistence type="predicted"/>
<dbReference type="SMART" id="SM00360">
    <property type="entry name" value="RRM"/>
    <property type="match status" value="2"/>
</dbReference>
<dbReference type="PROSITE" id="PS50020">
    <property type="entry name" value="WW_DOMAIN_2"/>
    <property type="match status" value="1"/>
</dbReference>
<dbReference type="AlphaFoldDB" id="A0A1J3FM01"/>
<evidence type="ECO:0000256" key="3">
    <source>
        <dbReference type="PROSITE-ProRule" id="PRU00176"/>
    </source>
</evidence>
<feature type="region of interest" description="Disordered" evidence="4">
    <location>
        <begin position="465"/>
        <end position="501"/>
    </location>
</feature>
<evidence type="ECO:0000256" key="1">
    <source>
        <dbReference type="ARBA" id="ARBA00022737"/>
    </source>
</evidence>
<name>A0A1J3FM01_NOCCA</name>
<organism evidence="7">
    <name type="scientific">Noccaea caerulescens</name>
    <name type="common">Alpine penny-cress</name>
    <name type="synonym">Thlaspi caerulescens</name>
    <dbReference type="NCBI Taxonomy" id="107243"/>
    <lineage>
        <taxon>Eukaryota</taxon>
        <taxon>Viridiplantae</taxon>
        <taxon>Streptophyta</taxon>
        <taxon>Embryophyta</taxon>
        <taxon>Tracheophyta</taxon>
        <taxon>Spermatophyta</taxon>
        <taxon>Magnoliopsida</taxon>
        <taxon>eudicotyledons</taxon>
        <taxon>Gunneridae</taxon>
        <taxon>Pentapetalae</taxon>
        <taxon>rosids</taxon>
        <taxon>malvids</taxon>
        <taxon>Brassicales</taxon>
        <taxon>Brassicaceae</taxon>
        <taxon>Coluteocarpeae</taxon>
        <taxon>Noccaea</taxon>
    </lineage>
</organism>
<feature type="region of interest" description="Disordered" evidence="4">
    <location>
        <begin position="295"/>
        <end position="323"/>
    </location>
</feature>
<dbReference type="InterPro" id="IPR000504">
    <property type="entry name" value="RRM_dom"/>
</dbReference>
<dbReference type="PROSITE" id="PS50102">
    <property type="entry name" value="RRM"/>
    <property type="match status" value="2"/>
</dbReference>
<evidence type="ECO:0000256" key="2">
    <source>
        <dbReference type="ARBA" id="ARBA00022884"/>
    </source>
</evidence>
<gene>
    <name evidence="7" type="ORF">LC_TR8875_c7_g1_i1_g.31296</name>
</gene>
<dbReference type="Gene3D" id="3.30.70.330">
    <property type="match status" value="2"/>
</dbReference>
<feature type="compositionally biased region" description="Low complexity" evidence="4">
    <location>
        <begin position="490"/>
        <end position="501"/>
    </location>
</feature>
<dbReference type="InterPro" id="IPR001202">
    <property type="entry name" value="WW_dom"/>
</dbReference>
<keyword evidence="1" id="KW-0677">Repeat</keyword>
<dbReference type="InterPro" id="IPR012677">
    <property type="entry name" value="Nucleotide-bd_a/b_plait_sf"/>
</dbReference>